<accession>A0ABU7EKM2</accession>
<reference evidence="1 2" key="1">
    <citation type="submission" date="2021-06" db="EMBL/GenBank/DDBJ databases">
        <authorList>
            <person name="Palmer J.M."/>
        </authorList>
    </citation>
    <scope>NUCLEOTIDE SEQUENCE [LARGE SCALE GENOMIC DNA]</scope>
    <source>
        <strain evidence="1 2">CL_MEX2019</strain>
        <tissue evidence="1">Muscle</tissue>
    </source>
</reference>
<comment type="caution">
    <text evidence="1">The sequence shown here is derived from an EMBL/GenBank/DDBJ whole genome shotgun (WGS) entry which is preliminary data.</text>
</comment>
<proteinExistence type="predicted"/>
<protein>
    <submittedName>
        <fullName evidence="1">Uncharacterized protein</fullName>
    </submittedName>
</protein>
<sequence>MEFRCALLRHNYSGNTRREHQPQNPPSSCQTQSLWERLISANEPSSTINMPVQIHLADPVRIQPCFAHITNKQLKLLFSLCNCVHTQSKANMMQRCHRVQNWSCDP</sequence>
<evidence type="ECO:0000313" key="2">
    <source>
        <dbReference type="Proteomes" id="UP001352852"/>
    </source>
</evidence>
<gene>
    <name evidence="1" type="ORF">CHARACLAT_018110</name>
</gene>
<dbReference type="Proteomes" id="UP001352852">
    <property type="component" value="Unassembled WGS sequence"/>
</dbReference>
<evidence type="ECO:0000313" key="1">
    <source>
        <dbReference type="EMBL" id="MED6287606.1"/>
    </source>
</evidence>
<organism evidence="1 2">
    <name type="scientific">Characodon lateralis</name>
    <dbReference type="NCBI Taxonomy" id="208331"/>
    <lineage>
        <taxon>Eukaryota</taxon>
        <taxon>Metazoa</taxon>
        <taxon>Chordata</taxon>
        <taxon>Craniata</taxon>
        <taxon>Vertebrata</taxon>
        <taxon>Euteleostomi</taxon>
        <taxon>Actinopterygii</taxon>
        <taxon>Neopterygii</taxon>
        <taxon>Teleostei</taxon>
        <taxon>Neoteleostei</taxon>
        <taxon>Acanthomorphata</taxon>
        <taxon>Ovalentaria</taxon>
        <taxon>Atherinomorphae</taxon>
        <taxon>Cyprinodontiformes</taxon>
        <taxon>Goodeidae</taxon>
        <taxon>Characodon</taxon>
    </lineage>
</organism>
<keyword evidence="2" id="KW-1185">Reference proteome</keyword>
<name>A0ABU7EKM2_9TELE</name>
<dbReference type="EMBL" id="JAHUTJ010058943">
    <property type="protein sequence ID" value="MED6287606.1"/>
    <property type="molecule type" value="Genomic_DNA"/>
</dbReference>